<dbReference type="Pfam" id="PF00498">
    <property type="entry name" value="FHA"/>
    <property type="match status" value="1"/>
</dbReference>
<protein>
    <submittedName>
        <fullName evidence="2">FHA domain-containing protein</fullName>
    </submittedName>
</protein>
<dbReference type="InterPro" id="IPR050923">
    <property type="entry name" value="Cell_Proc_Reg/RNA_Proc"/>
</dbReference>
<dbReference type="Gene3D" id="2.60.200.20">
    <property type="match status" value="1"/>
</dbReference>
<evidence type="ECO:0000313" key="2">
    <source>
        <dbReference type="EMBL" id="NML61534.1"/>
    </source>
</evidence>
<keyword evidence="3" id="KW-1185">Reference proteome</keyword>
<dbReference type="PANTHER" id="PTHR23308">
    <property type="entry name" value="NUCLEAR INHIBITOR OF PROTEIN PHOSPHATASE-1"/>
    <property type="match status" value="1"/>
</dbReference>
<evidence type="ECO:0000259" key="1">
    <source>
        <dbReference type="PROSITE" id="PS50006"/>
    </source>
</evidence>
<dbReference type="EMBL" id="JABBGG010000005">
    <property type="protein sequence ID" value="NML61534.1"/>
    <property type="molecule type" value="Genomic_DNA"/>
</dbReference>
<dbReference type="AlphaFoldDB" id="A0A848HJY0"/>
<comment type="caution">
    <text evidence="2">The sequence shown here is derived from an EMBL/GenBank/DDBJ whole genome shotgun (WGS) entry which is preliminary data.</text>
</comment>
<dbReference type="SUPFAM" id="SSF49879">
    <property type="entry name" value="SMAD/FHA domain"/>
    <property type="match status" value="2"/>
</dbReference>
<dbReference type="InterPro" id="IPR000253">
    <property type="entry name" value="FHA_dom"/>
</dbReference>
<sequence>MERPVAKIVISHGDMVEQEVELTKPRMTIGRHPSNDIVIAHRAVSSQHAAITVSASDTQVEDLGSTNGTFVNGQRIARQILADRDVIKVALHTISYVAGTTVAAAPVASIEVMNGPNQGKKLTLVKPLTTLGSPGVLVVVIGRQDDHYFIRHVDGSGVPLVNGEAIVGEQRFLADGESIDLAGTRMQFSVTT</sequence>
<proteinExistence type="predicted"/>
<dbReference type="Proteomes" id="UP000583752">
    <property type="component" value="Unassembled WGS sequence"/>
</dbReference>
<dbReference type="InterPro" id="IPR008984">
    <property type="entry name" value="SMAD_FHA_dom_sf"/>
</dbReference>
<evidence type="ECO:0000313" key="3">
    <source>
        <dbReference type="Proteomes" id="UP000583752"/>
    </source>
</evidence>
<reference evidence="2 3" key="1">
    <citation type="submission" date="2020-04" db="EMBL/GenBank/DDBJ databases">
        <title>Massilia sp. RP-1-19 isolated from soil.</title>
        <authorList>
            <person name="Dahal R.H."/>
        </authorList>
    </citation>
    <scope>NUCLEOTIDE SEQUENCE [LARGE SCALE GENOMIC DNA]</scope>
    <source>
        <strain evidence="2 3">RP-1-19</strain>
    </source>
</reference>
<accession>A0A848HJY0</accession>
<organism evidence="2 3">
    <name type="scientific">Massilia polaris</name>
    <dbReference type="NCBI Taxonomy" id="2728846"/>
    <lineage>
        <taxon>Bacteria</taxon>
        <taxon>Pseudomonadati</taxon>
        <taxon>Pseudomonadota</taxon>
        <taxon>Betaproteobacteria</taxon>
        <taxon>Burkholderiales</taxon>
        <taxon>Oxalobacteraceae</taxon>
        <taxon>Telluria group</taxon>
        <taxon>Massilia</taxon>
    </lineage>
</organism>
<dbReference type="CDD" id="cd00060">
    <property type="entry name" value="FHA"/>
    <property type="match status" value="1"/>
</dbReference>
<dbReference type="PROSITE" id="PS50006">
    <property type="entry name" value="FHA_DOMAIN"/>
    <property type="match status" value="1"/>
</dbReference>
<gene>
    <name evidence="2" type="ORF">HHL21_10675</name>
</gene>
<name>A0A848HJY0_9BURK</name>
<dbReference type="SMART" id="SM00240">
    <property type="entry name" value="FHA"/>
    <property type="match status" value="1"/>
</dbReference>
<feature type="domain" description="FHA" evidence="1">
    <location>
        <begin position="27"/>
        <end position="76"/>
    </location>
</feature>